<comment type="caution">
    <text evidence="1">The sequence shown here is derived from an EMBL/GenBank/DDBJ whole genome shotgun (WGS) entry which is preliminary data.</text>
</comment>
<organism evidence="1 2">
    <name type="scientific">Ectopseudomonas oleovorans</name>
    <name type="common">Pseudomonas oleovorans</name>
    <dbReference type="NCBI Taxonomy" id="301"/>
    <lineage>
        <taxon>Bacteria</taxon>
        <taxon>Pseudomonadati</taxon>
        <taxon>Pseudomonadota</taxon>
        <taxon>Gammaproteobacteria</taxon>
        <taxon>Pseudomonadales</taxon>
        <taxon>Pseudomonadaceae</taxon>
        <taxon>Ectopseudomonas</taxon>
    </lineage>
</organism>
<sequence length="93" mass="9874">MANLPVLVLVLVLAGEAEPKVSALRNFDRGARGRQSGDVKARAEVCAERNLYLPTGGQRPQDSDRPALLTPLTYRLGGIAYVSLGEPGARTGD</sequence>
<accession>A0A3D9E7S6</accession>
<reference evidence="1 2" key="1">
    <citation type="submission" date="2018-07" db="EMBL/GenBank/DDBJ databases">
        <title>Genome sequencing of rice bacterial endophytes.</title>
        <authorList>
            <person name="Venturi V."/>
        </authorList>
    </citation>
    <scope>NUCLEOTIDE SEQUENCE [LARGE SCALE GENOMIC DNA]</scope>
    <source>
        <strain evidence="1 2">AG1002</strain>
    </source>
</reference>
<proteinExistence type="predicted"/>
<dbReference type="RefSeq" id="WP_258874386.1">
    <property type="nucleotide sequence ID" value="NZ_QRDL01000010.1"/>
</dbReference>
<evidence type="ECO:0000313" key="2">
    <source>
        <dbReference type="Proteomes" id="UP000256988"/>
    </source>
</evidence>
<dbReference type="EMBL" id="QRDL01000010">
    <property type="protein sequence ID" value="REC99015.1"/>
    <property type="molecule type" value="Genomic_DNA"/>
</dbReference>
<protein>
    <submittedName>
        <fullName evidence="1">Uncharacterized protein</fullName>
    </submittedName>
</protein>
<evidence type="ECO:0000313" key="1">
    <source>
        <dbReference type="EMBL" id="REC99015.1"/>
    </source>
</evidence>
<dbReference type="AlphaFoldDB" id="A0A3D9E7S6"/>
<gene>
    <name evidence="1" type="ORF">DFO60_4811</name>
</gene>
<name>A0A3D9E7S6_ECTOL</name>
<dbReference type="Proteomes" id="UP000256988">
    <property type="component" value="Unassembled WGS sequence"/>
</dbReference>